<dbReference type="Proteomes" id="UP000823775">
    <property type="component" value="Unassembled WGS sequence"/>
</dbReference>
<dbReference type="EMBL" id="JACEIK010008637">
    <property type="protein sequence ID" value="MCE3051490.1"/>
    <property type="molecule type" value="Genomic_DNA"/>
</dbReference>
<comment type="caution">
    <text evidence="1">The sequence shown here is derived from an EMBL/GenBank/DDBJ whole genome shotgun (WGS) entry which is preliminary data.</text>
</comment>
<accession>A0ABS8WPS3</accession>
<sequence length="58" mass="6264">KCHAGGFGKLLEPDMCASSWYLQTISASAGELEGTHLQSVDSSLSHTSAPGKYWCQYK</sequence>
<name>A0ABS8WPS3_DATST</name>
<gene>
    <name evidence="1" type="ORF">HAX54_049964</name>
</gene>
<evidence type="ECO:0000313" key="1">
    <source>
        <dbReference type="EMBL" id="MCE3051490.1"/>
    </source>
</evidence>
<protein>
    <submittedName>
        <fullName evidence="1">Uncharacterized protein</fullName>
    </submittedName>
</protein>
<organism evidence="1 2">
    <name type="scientific">Datura stramonium</name>
    <name type="common">Jimsonweed</name>
    <name type="synonym">Common thornapple</name>
    <dbReference type="NCBI Taxonomy" id="4076"/>
    <lineage>
        <taxon>Eukaryota</taxon>
        <taxon>Viridiplantae</taxon>
        <taxon>Streptophyta</taxon>
        <taxon>Embryophyta</taxon>
        <taxon>Tracheophyta</taxon>
        <taxon>Spermatophyta</taxon>
        <taxon>Magnoliopsida</taxon>
        <taxon>eudicotyledons</taxon>
        <taxon>Gunneridae</taxon>
        <taxon>Pentapetalae</taxon>
        <taxon>asterids</taxon>
        <taxon>lamiids</taxon>
        <taxon>Solanales</taxon>
        <taxon>Solanaceae</taxon>
        <taxon>Solanoideae</taxon>
        <taxon>Datureae</taxon>
        <taxon>Datura</taxon>
    </lineage>
</organism>
<keyword evidence="2" id="KW-1185">Reference proteome</keyword>
<reference evidence="1 2" key="1">
    <citation type="journal article" date="2021" name="BMC Genomics">
        <title>Datura genome reveals duplications of psychoactive alkaloid biosynthetic genes and high mutation rate following tissue culture.</title>
        <authorList>
            <person name="Rajewski A."/>
            <person name="Carter-House D."/>
            <person name="Stajich J."/>
            <person name="Litt A."/>
        </authorList>
    </citation>
    <scope>NUCLEOTIDE SEQUENCE [LARGE SCALE GENOMIC DNA]</scope>
    <source>
        <strain evidence="1">AR-01</strain>
    </source>
</reference>
<evidence type="ECO:0000313" key="2">
    <source>
        <dbReference type="Proteomes" id="UP000823775"/>
    </source>
</evidence>
<proteinExistence type="predicted"/>
<feature type="non-terminal residue" evidence="1">
    <location>
        <position position="1"/>
    </location>
</feature>